<dbReference type="Proteomes" id="UP000242814">
    <property type="component" value="Unassembled WGS sequence"/>
</dbReference>
<accession>A0A1D2JFT7</accession>
<protein>
    <submittedName>
        <fullName evidence="1">Uncharacterized protein</fullName>
    </submittedName>
</protein>
<dbReference type="AlphaFoldDB" id="A0A1D2JFT7"/>
<proteinExistence type="predicted"/>
<sequence length="50" mass="5736">MSCPVNRRVFLSSKEALPDTRGLRVRWNLPRSKVRGSFTSLQASRFQANN</sequence>
<gene>
    <name evidence="1" type="ORF">ACO22_03569</name>
</gene>
<comment type="caution">
    <text evidence="1">The sequence shown here is derived from an EMBL/GenBank/DDBJ whole genome shotgun (WGS) entry which is preliminary data.</text>
</comment>
<reference evidence="1 2" key="1">
    <citation type="submission" date="2016-06" db="EMBL/GenBank/DDBJ databases">
        <authorList>
            <person name="Kjaerup R.B."/>
            <person name="Dalgaard T.S."/>
            <person name="Juul-Madsen H.R."/>
        </authorList>
    </citation>
    <scope>NUCLEOTIDE SEQUENCE [LARGE SCALE GENOMIC DNA]</scope>
    <source>
        <strain evidence="1 2">Pb300</strain>
    </source>
</reference>
<evidence type="ECO:0000313" key="1">
    <source>
        <dbReference type="EMBL" id="ODH30414.1"/>
    </source>
</evidence>
<dbReference type="VEuPathDB" id="FungiDB:PABG_12349"/>
<name>A0A1D2JFT7_PARBR</name>
<evidence type="ECO:0000313" key="2">
    <source>
        <dbReference type="Proteomes" id="UP000242814"/>
    </source>
</evidence>
<dbReference type="EMBL" id="LZYO01000124">
    <property type="protein sequence ID" value="ODH30414.1"/>
    <property type="molecule type" value="Genomic_DNA"/>
</dbReference>
<organism evidence="1 2">
    <name type="scientific">Paracoccidioides brasiliensis</name>
    <dbReference type="NCBI Taxonomy" id="121759"/>
    <lineage>
        <taxon>Eukaryota</taxon>
        <taxon>Fungi</taxon>
        <taxon>Dikarya</taxon>
        <taxon>Ascomycota</taxon>
        <taxon>Pezizomycotina</taxon>
        <taxon>Eurotiomycetes</taxon>
        <taxon>Eurotiomycetidae</taxon>
        <taxon>Onygenales</taxon>
        <taxon>Ajellomycetaceae</taxon>
        <taxon>Paracoccidioides</taxon>
    </lineage>
</organism>